<dbReference type="Gene3D" id="2.60.120.430">
    <property type="entry name" value="Galactose-binding lectin"/>
    <property type="match status" value="1"/>
</dbReference>
<proteinExistence type="predicted"/>
<keyword evidence="2" id="KW-1185">Reference proteome</keyword>
<evidence type="ECO:0000313" key="2">
    <source>
        <dbReference type="Proteomes" id="UP000648873"/>
    </source>
</evidence>
<dbReference type="RefSeq" id="WP_002733009.1">
    <property type="nucleotide sequence ID" value="NZ_JACJSV010000002.1"/>
</dbReference>
<comment type="caution">
    <text evidence="1">The sequence shown here is derived from an EMBL/GenBank/DDBJ whole genome shotgun (WGS) entry which is preliminary data.</text>
</comment>
<gene>
    <name evidence="1" type="ORF">H6G40_01250</name>
</gene>
<reference evidence="1 2" key="1">
    <citation type="journal article" date="2020" name="ISME J.">
        <title>Comparative genomics reveals insights into cyanobacterial evolution and habitat adaptation.</title>
        <authorList>
            <person name="Chen M.Y."/>
            <person name="Teng W.K."/>
            <person name="Zhao L."/>
            <person name="Hu C.X."/>
            <person name="Zhou Y.K."/>
            <person name="Han B.P."/>
            <person name="Song L.R."/>
            <person name="Shu W.S."/>
        </authorList>
    </citation>
    <scope>NUCLEOTIDE SEQUENCE [LARGE SCALE GENOMIC DNA]</scope>
    <source>
        <strain evidence="1 2">FACHB-1342</strain>
    </source>
</reference>
<evidence type="ECO:0000313" key="1">
    <source>
        <dbReference type="EMBL" id="MBD2598915.1"/>
    </source>
</evidence>
<protein>
    <submittedName>
        <fullName evidence="1">Uncharacterized protein</fullName>
    </submittedName>
</protein>
<name>A0ABR8G740_MICVR</name>
<organism evidence="1 2">
    <name type="scientific">Microcystis viridis FACHB-1342</name>
    <dbReference type="NCBI Taxonomy" id="2692900"/>
    <lineage>
        <taxon>Bacteria</taxon>
        <taxon>Bacillati</taxon>
        <taxon>Cyanobacteriota</taxon>
        <taxon>Cyanophyceae</taxon>
        <taxon>Oscillatoriophycideae</taxon>
        <taxon>Chroococcales</taxon>
        <taxon>Microcystaceae</taxon>
        <taxon>Microcystis</taxon>
    </lineage>
</organism>
<accession>A0ABR8G740</accession>
<dbReference type="EMBL" id="JACJSV010000002">
    <property type="protein sequence ID" value="MBD2598915.1"/>
    <property type="molecule type" value="Genomic_DNA"/>
</dbReference>
<dbReference type="Proteomes" id="UP000648873">
    <property type="component" value="Unassembled WGS sequence"/>
</dbReference>
<sequence>MLKILIENLSKLSEVSESLQKIINLKLPLWMIIPLLFLSSFPSIQSYLSSRKETVLLPANKLWLNTGLEIKPGQEVKITATGSINLAIHRLVEAAYTHKYPRLGWMEPEGGQPLGYKDLRIKQYLISPDNNYGVLLACITTEDLSKTNPKPKNISVIGRNASIKSEKGGKLWLVVNDAVLNKDAESAYILSQKELDETYGSGKVTVKQREDEWKRIVDDSYFEAYFDDNSGAFLVQIQFAQ</sequence>